<evidence type="ECO:0000259" key="2">
    <source>
        <dbReference type="Pfam" id="PF13439"/>
    </source>
</evidence>
<dbReference type="OrthoDB" id="9792269at2"/>
<dbReference type="InterPro" id="IPR001296">
    <property type="entry name" value="Glyco_trans_1"/>
</dbReference>
<dbReference type="GO" id="GO:0016757">
    <property type="term" value="F:glycosyltransferase activity"/>
    <property type="evidence" value="ECO:0007669"/>
    <property type="project" value="InterPro"/>
</dbReference>
<evidence type="ECO:0000313" key="4">
    <source>
        <dbReference type="Proteomes" id="UP000199437"/>
    </source>
</evidence>
<dbReference type="InterPro" id="IPR050194">
    <property type="entry name" value="Glycosyltransferase_grp1"/>
</dbReference>
<dbReference type="RefSeq" id="WP_090257384.1">
    <property type="nucleotide sequence ID" value="NZ_FOIR01000001.1"/>
</dbReference>
<accession>A0A1I0N7W7</accession>
<dbReference type="EMBL" id="FOIR01000001">
    <property type="protein sequence ID" value="SEV96967.1"/>
    <property type="molecule type" value="Genomic_DNA"/>
</dbReference>
<evidence type="ECO:0000313" key="3">
    <source>
        <dbReference type="EMBL" id="SEV96967.1"/>
    </source>
</evidence>
<protein>
    <submittedName>
        <fullName evidence="3">Glycosyltransferase involved in cell wall bisynthesis</fullName>
    </submittedName>
</protein>
<dbReference type="Pfam" id="PF13439">
    <property type="entry name" value="Glyco_transf_4"/>
    <property type="match status" value="1"/>
</dbReference>
<evidence type="ECO:0000259" key="1">
    <source>
        <dbReference type="Pfam" id="PF00534"/>
    </source>
</evidence>
<dbReference type="Proteomes" id="UP000199437">
    <property type="component" value="Unassembled WGS sequence"/>
</dbReference>
<keyword evidence="4" id="KW-1185">Reference proteome</keyword>
<proteinExistence type="predicted"/>
<reference evidence="4" key="1">
    <citation type="submission" date="2016-10" db="EMBL/GenBank/DDBJ databases">
        <authorList>
            <person name="Varghese N."/>
            <person name="Submissions S."/>
        </authorList>
    </citation>
    <scope>NUCLEOTIDE SEQUENCE [LARGE SCALE GENOMIC DNA]</scope>
    <source>
        <strain evidence="4">CGMCC 1.12402</strain>
    </source>
</reference>
<name>A0A1I0N7W7_9BACT</name>
<dbReference type="Gene3D" id="3.40.50.2000">
    <property type="entry name" value="Glycogen Phosphorylase B"/>
    <property type="match status" value="2"/>
</dbReference>
<dbReference type="GeneID" id="99985716"/>
<keyword evidence="3" id="KW-0808">Transferase</keyword>
<gene>
    <name evidence="3" type="ORF">SAMN05216290_0978</name>
</gene>
<dbReference type="STRING" id="1267423.SAMN05216290_0978"/>
<dbReference type="SUPFAM" id="SSF53756">
    <property type="entry name" value="UDP-Glycosyltransferase/glycogen phosphorylase"/>
    <property type="match status" value="1"/>
</dbReference>
<feature type="domain" description="Glycosyl transferase family 1" evidence="1">
    <location>
        <begin position="183"/>
        <end position="342"/>
    </location>
</feature>
<dbReference type="PANTHER" id="PTHR45947">
    <property type="entry name" value="SULFOQUINOVOSYL TRANSFERASE SQD2"/>
    <property type="match status" value="1"/>
</dbReference>
<sequence length="367" mass="41503">MKVAIIGSRGYPYVYSGYETLIKHLAEGLVEKGVEVTVYCHKGLFSERPKTVNGVNLAYIPTVETKSLSQLLHSLLSFIHLIFNKPDVLFVVNAANGPYGLISKLFRIPTAINVDGLEWLRPKWKGLGAKYFKWSAKQATKFYDLIINDSEEMKRVYQETFHVDSEVIAYGGIIRKSKAPELIEKWELKSNDYYLIVGRLIPDNNADLIIEGFINSGSSKKLVVVGDVPYTDEYASKIKGISDERLVFTGYVTNQNELAELYHQAFGYFHGHEYGGTNPTMLKALAYGSAILALNTAFNQEMLNGGEFGRFFEKNAKSVTHLVNSMEANASEMAMLKQNSPKGITKKYTWEYVVEQYYTAFQKLRRN</sequence>
<feature type="domain" description="Glycosyltransferase subfamily 4-like N-terminal" evidence="2">
    <location>
        <begin position="16"/>
        <end position="167"/>
    </location>
</feature>
<dbReference type="AlphaFoldDB" id="A0A1I0N7W7"/>
<dbReference type="InterPro" id="IPR028098">
    <property type="entry name" value="Glyco_trans_4-like_N"/>
</dbReference>
<organism evidence="3 4">
    <name type="scientific">Roseivirga pacifica</name>
    <dbReference type="NCBI Taxonomy" id="1267423"/>
    <lineage>
        <taxon>Bacteria</taxon>
        <taxon>Pseudomonadati</taxon>
        <taxon>Bacteroidota</taxon>
        <taxon>Cytophagia</taxon>
        <taxon>Cytophagales</taxon>
        <taxon>Roseivirgaceae</taxon>
        <taxon>Roseivirga</taxon>
    </lineage>
</organism>
<dbReference type="Pfam" id="PF00534">
    <property type="entry name" value="Glycos_transf_1"/>
    <property type="match status" value="1"/>
</dbReference>
<dbReference type="PANTHER" id="PTHR45947:SF3">
    <property type="entry name" value="SULFOQUINOVOSYL TRANSFERASE SQD2"/>
    <property type="match status" value="1"/>
</dbReference>